<dbReference type="SUPFAM" id="SSF81891">
    <property type="entry name" value="Poly A polymerase C-terminal region-like"/>
    <property type="match status" value="1"/>
</dbReference>
<dbReference type="SUPFAM" id="SSF81301">
    <property type="entry name" value="Nucleotidyltransferase"/>
    <property type="match status" value="1"/>
</dbReference>
<evidence type="ECO:0000256" key="5">
    <source>
        <dbReference type="ARBA" id="ARBA00022695"/>
    </source>
</evidence>
<evidence type="ECO:0000256" key="3">
    <source>
        <dbReference type="ARBA" id="ARBA00022679"/>
    </source>
</evidence>
<evidence type="ECO:0000313" key="10">
    <source>
        <dbReference type="Proteomes" id="UP000035680"/>
    </source>
</evidence>
<keyword evidence="8" id="KW-0694">RNA-binding</keyword>
<dbReference type="GO" id="GO:0016779">
    <property type="term" value="F:nucleotidyltransferase activity"/>
    <property type="evidence" value="ECO:0007669"/>
    <property type="project" value="UniProtKB-KW"/>
</dbReference>
<reference evidence="11" key="2">
    <citation type="submission" date="2015-08" db="UniProtKB">
        <authorList>
            <consortium name="WormBaseParasite"/>
        </authorList>
    </citation>
    <scope>IDENTIFICATION</scope>
</reference>
<dbReference type="GO" id="GO:0000049">
    <property type="term" value="F:tRNA binding"/>
    <property type="evidence" value="ECO:0007669"/>
    <property type="project" value="TreeGrafter"/>
</dbReference>
<evidence type="ECO:0000256" key="7">
    <source>
        <dbReference type="ARBA" id="ARBA00022842"/>
    </source>
</evidence>
<keyword evidence="6" id="KW-0479">Metal-binding</keyword>
<keyword evidence="3 8" id="KW-0808">Transferase</keyword>
<dbReference type="GO" id="GO:1990180">
    <property type="term" value="P:mitochondrial tRNA 3'-end processing"/>
    <property type="evidence" value="ECO:0007669"/>
    <property type="project" value="TreeGrafter"/>
</dbReference>
<feature type="domain" description="Poly A polymerase head" evidence="9">
    <location>
        <begin position="93"/>
        <end position="215"/>
    </location>
</feature>
<dbReference type="PANTHER" id="PTHR46173">
    <property type="entry name" value="CCA TRNA NUCLEOTIDYLTRANSFERASE 1, MITOCHONDRIAL"/>
    <property type="match status" value="1"/>
</dbReference>
<dbReference type="WBParaSite" id="SVE_0981100.1">
    <property type="protein sequence ID" value="SVE_0981100.1"/>
    <property type="gene ID" value="SVE_0981100"/>
</dbReference>
<evidence type="ECO:0000256" key="8">
    <source>
        <dbReference type="RuleBase" id="RU003953"/>
    </source>
</evidence>
<dbReference type="GO" id="GO:0001680">
    <property type="term" value="P:tRNA 3'-terminal CCA addition"/>
    <property type="evidence" value="ECO:0007669"/>
    <property type="project" value="TreeGrafter"/>
</dbReference>
<evidence type="ECO:0000256" key="6">
    <source>
        <dbReference type="ARBA" id="ARBA00022723"/>
    </source>
</evidence>
<comment type="cofactor">
    <cofactor evidence="1">
        <name>Mg(2+)</name>
        <dbReference type="ChEBI" id="CHEBI:18420"/>
    </cofactor>
</comment>
<keyword evidence="5" id="KW-0548">Nucleotidyltransferase</keyword>
<dbReference type="STRING" id="75913.A0A0K0FL96"/>
<dbReference type="Pfam" id="PF01743">
    <property type="entry name" value="PolyA_pol"/>
    <property type="match status" value="1"/>
</dbReference>
<keyword evidence="4" id="KW-0819">tRNA processing</keyword>
<dbReference type="Proteomes" id="UP000035680">
    <property type="component" value="Unassembled WGS sequence"/>
</dbReference>
<dbReference type="PANTHER" id="PTHR46173:SF1">
    <property type="entry name" value="CCA TRNA NUCLEOTIDYLTRANSFERASE 1, MITOCHONDRIAL"/>
    <property type="match status" value="1"/>
</dbReference>
<dbReference type="AlphaFoldDB" id="A0A0K0FL96"/>
<protein>
    <submittedName>
        <fullName evidence="11">CCA tRNA nucleotidyltransferase 1, mitochondrial (inferred by orthology to a human protein)</fullName>
    </submittedName>
</protein>
<dbReference type="GO" id="GO:0005739">
    <property type="term" value="C:mitochondrion"/>
    <property type="evidence" value="ECO:0007669"/>
    <property type="project" value="TreeGrafter"/>
</dbReference>
<evidence type="ECO:0000313" key="11">
    <source>
        <dbReference type="WBParaSite" id="SVE_0981100.1"/>
    </source>
</evidence>
<keyword evidence="10" id="KW-1185">Reference proteome</keyword>
<evidence type="ECO:0000256" key="2">
    <source>
        <dbReference type="ARBA" id="ARBA00007265"/>
    </source>
</evidence>
<dbReference type="InterPro" id="IPR050264">
    <property type="entry name" value="Bact_CCA-adding_enz_type3_sf"/>
</dbReference>
<proteinExistence type="inferred from homology"/>
<dbReference type="InterPro" id="IPR002646">
    <property type="entry name" value="PolA_pol_head_dom"/>
</dbReference>
<dbReference type="Gene3D" id="1.10.3090.10">
    <property type="entry name" value="cca-adding enzyme, domain 2"/>
    <property type="match status" value="1"/>
</dbReference>
<evidence type="ECO:0000256" key="4">
    <source>
        <dbReference type="ARBA" id="ARBA00022694"/>
    </source>
</evidence>
<dbReference type="GO" id="GO:0046872">
    <property type="term" value="F:metal ion binding"/>
    <property type="evidence" value="ECO:0007669"/>
    <property type="project" value="UniProtKB-KW"/>
</dbReference>
<dbReference type="CDD" id="cd05398">
    <property type="entry name" value="NT_ClassII-CCAase"/>
    <property type="match status" value="1"/>
</dbReference>
<dbReference type="InterPro" id="IPR043519">
    <property type="entry name" value="NT_sf"/>
</dbReference>
<comment type="similarity">
    <text evidence="2 8">Belongs to the tRNA nucleotidyltransferase/poly(A) polymerase family.</text>
</comment>
<accession>A0A0K0FL96</accession>
<name>A0A0K0FL96_STRVS</name>
<evidence type="ECO:0000256" key="1">
    <source>
        <dbReference type="ARBA" id="ARBA00001946"/>
    </source>
</evidence>
<organism evidence="10 11">
    <name type="scientific">Strongyloides venezuelensis</name>
    <name type="common">Threadworm</name>
    <dbReference type="NCBI Taxonomy" id="75913"/>
    <lineage>
        <taxon>Eukaryota</taxon>
        <taxon>Metazoa</taxon>
        <taxon>Ecdysozoa</taxon>
        <taxon>Nematoda</taxon>
        <taxon>Chromadorea</taxon>
        <taxon>Rhabditida</taxon>
        <taxon>Tylenchina</taxon>
        <taxon>Panagrolaimomorpha</taxon>
        <taxon>Strongyloidoidea</taxon>
        <taxon>Strongyloididae</taxon>
        <taxon>Strongyloides</taxon>
    </lineage>
</organism>
<evidence type="ECO:0000259" key="9">
    <source>
        <dbReference type="Pfam" id="PF01743"/>
    </source>
</evidence>
<reference evidence="10" key="1">
    <citation type="submission" date="2014-07" db="EMBL/GenBank/DDBJ databases">
        <authorList>
            <person name="Martin A.A"/>
            <person name="De Silva N."/>
        </authorList>
    </citation>
    <scope>NUCLEOTIDE SEQUENCE</scope>
</reference>
<sequence length="506" mass="58849">MFNFSLRSVFYFIRRFPFQQYTRFISKKQTKFISNLSPEEIEKARQLRMKEVKFINPITPKTKLIASENFKELFTPELIKLSDLFKQSGYEIRIAGGAVRDLLLGKKPVDVDFASDATPQQMIDMFTKENIRMLHKKGEEHGTITCRINDKENFEITTLRIDVVCNGRRAEVQFTTNWQLDAFRRDLTINSLFLKLDGTVVDYTNGIEDLENRKVVFSGDAERRIQEDFLRILRYFRFYGRIADKPNDFDQNILDSIKRNACGLGDISGERIWTELKKIAVGRFASSVMKAMLGECKLNKYLGIPENCSLDHFEKVVTLNDINNLMPATPMSALFSNNDDLMRFHKRCKISNAEKGLCEIIINSRDYLKEKLNDDSVDKFKVWRDLLIHEYYKNCMKIEAAAKERVKQLGMYMLCDSKMLDEIGLIEIPCFPVDGIILKDNNFPKGPAVKFILDNCFTKWIKSDYTMSLEDLLAYGRRLEIPEEVTNPHLNRKKNKKNRSCCNSNS</sequence>
<keyword evidence="7" id="KW-0460">Magnesium</keyword>
<dbReference type="Gene3D" id="3.30.460.10">
    <property type="entry name" value="Beta Polymerase, domain 2"/>
    <property type="match status" value="1"/>
</dbReference>